<evidence type="ECO:0000259" key="3">
    <source>
        <dbReference type="Pfam" id="PF01370"/>
    </source>
</evidence>
<evidence type="ECO:0000256" key="1">
    <source>
        <dbReference type="ARBA" id="ARBA00023002"/>
    </source>
</evidence>
<keyword evidence="1" id="KW-0560">Oxidoreductase</keyword>
<dbReference type="InterPro" id="IPR050425">
    <property type="entry name" value="NAD(P)_dehydrat-like"/>
</dbReference>
<dbReference type="Gene3D" id="3.40.50.720">
    <property type="entry name" value="NAD(P)-binding Rossmann-like Domain"/>
    <property type="match status" value="1"/>
</dbReference>
<evidence type="ECO:0000313" key="4">
    <source>
        <dbReference type="EMBL" id="TVY54343.1"/>
    </source>
</evidence>
<dbReference type="PANTHER" id="PTHR10366:SF564">
    <property type="entry name" value="STEROL-4-ALPHA-CARBOXYLATE 3-DEHYDROGENASE, DECARBOXYLATING"/>
    <property type="match status" value="1"/>
</dbReference>
<proteinExistence type="inferred from homology"/>
<evidence type="ECO:0000313" key="5">
    <source>
        <dbReference type="Proteomes" id="UP000481288"/>
    </source>
</evidence>
<accession>A0A7D8YLT0</accession>
<dbReference type="EMBL" id="QGMG01000351">
    <property type="protein sequence ID" value="TVY54343.1"/>
    <property type="molecule type" value="Genomic_DNA"/>
</dbReference>
<organism evidence="4 5">
    <name type="scientific">Lachnellula cervina</name>
    <dbReference type="NCBI Taxonomy" id="1316786"/>
    <lineage>
        <taxon>Eukaryota</taxon>
        <taxon>Fungi</taxon>
        <taxon>Dikarya</taxon>
        <taxon>Ascomycota</taxon>
        <taxon>Pezizomycotina</taxon>
        <taxon>Leotiomycetes</taxon>
        <taxon>Helotiales</taxon>
        <taxon>Lachnaceae</taxon>
        <taxon>Lachnellula</taxon>
    </lineage>
</organism>
<dbReference type="AlphaFoldDB" id="A0A7D8YLT0"/>
<evidence type="ECO:0000256" key="2">
    <source>
        <dbReference type="ARBA" id="ARBA00023445"/>
    </source>
</evidence>
<dbReference type="GO" id="GO:0016616">
    <property type="term" value="F:oxidoreductase activity, acting on the CH-OH group of donors, NAD or NADP as acceptor"/>
    <property type="evidence" value="ECO:0007669"/>
    <property type="project" value="TreeGrafter"/>
</dbReference>
<dbReference type="InterPro" id="IPR001509">
    <property type="entry name" value="Epimerase_deHydtase"/>
</dbReference>
<sequence>MAIPASNGKTVLVTGIGGYIAGVLGHLLLTKGYSLRGTTRKAASVEPLLKGAYGPYAARVKIFEIPNMTVDGAFDEAAKGVDGIFHTASPIDFSITTYDEFVTIAKRGNDVLLAAALKAGPQLTSVVVTSSVVAIIDQKEDPEYTYTEADWALNALAQAERDREAGVPTPSGRLYAASKTAADQTMWRFRDSHTPSFALTTINPSVVIGPPANLVSHPSKLNETLAPLFSIFSGAAKSIPPSIGSGSFVDVRDVAYEHVWAYENSSEADGQRYIASEGFGPTQAIADILRYAYRGTSLAEKMPVGVPGEGYLGLNKETGDVGDVKFLPGTVRVDGSKAAREMGFKYISFKQSILDTAKALEPLL</sequence>
<dbReference type="Proteomes" id="UP000481288">
    <property type="component" value="Unassembled WGS sequence"/>
</dbReference>
<feature type="domain" description="NAD-dependent epimerase/dehydratase" evidence="3">
    <location>
        <begin position="11"/>
        <end position="271"/>
    </location>
</feature>
<dbReference type="OrthoDB" id="2735536at2759"/>
<gene>
    <name evidence="4" type="primary">GRP2</name>
    <name evidence="4" type="ORF">LCER1_G004955</name>
</gene>
<comment type="similarity">
    <text evidence="2">Belongs to the NAD(P)-dependent epimerase/dehydratase family. Dihydroflavonol-4-reductase subfamily.</text>
</comment>
<dbReference type="SUPFAM" id="SSF51735">
    <property type="entry name" value="NAD(P)-binding Rossmann-fold domains"/>
    <property type="match status" value="1"/>
</dbReference>
<keyword evidence="5" id="KW-1185">Reference proteome</keyword>
<dbReference type="InterPro" id="IPR036291">
    <property type="entry name" value="NAD(P)-bd_dom_sf"/>
</dbReference>
<dbReference type="PANTHER" id="PTHR10366">
    <property type="entry name" value="NAD DEPENDENT EPIMERASE/DEHYDRATASE"/>
    <property type="match status" value="1"/>
</dbReference>
<name>A0A7D8YLT0_9HELO</name>
<protein>
    <submittedName>
        <fullName evidence="4">Putative NADPH-dependent methylglyoxal reductase GRP2</fullName>
    </submittedName>
</protein>
<reference evidence="4 5" key="1">
    <citation type="submission" date="2018-05" db="EMBL/GenBank/DDBJ databases">
        <title>Whole genome sequencing for identification of molecular markers to develop diagnostic detection tools for the regulated plant pathogen Lachnellula willkommii.</title>
        <authorList>
            <person name="Giroux E."/>
            <person name="Bilodeau G."/>
        </authorList>
    </citation>
    <scope>NUCLEOTIDE SEQUENCE [LARGE SCALE GENOMIC DNA]</scope>
    <source>
        <strain evidence="4 5">CBS 625.97</strain>
    </source>
</reference>
<dbReference type="Pfam" id="PF01370">
    <property type="entry name" value="Epimerase"/>
    <property type="match status" value="1"/>
</dbReference>
<comment type="caution">
    <text evidence="4">The sequence shown here is derived from an EMBL/GenBank/DDBJ whole genome shotgun (WGS) entry which is preliminary data.</text>
</comment>